<sequence>MSDVTNIVVQCDILTAGDGKFLRSVDRWLRDKTGTSLCCVSHKAGGNKNLEISVAIGAFNPLPWKDFLAAIPAFADKARMEKEGGFIIVNLITQGDQVHTWRLICE</sequence>
<accession>A0A248XD41</accession>
<dbReference type="EMBL" id="MF476924">
    <property type="protein sequence ID" value="ASW27605.1"/>
    <property type="molecule type" value="Genomic_DNA"/>
</dbReference>
<protein>
    <submittedName>
        <fullName evidence="1">Uncharacterized protein</fullName>
    </submittedName>
</protein>
<gene>
    <name evidence="1" type="ORF">KPNN53_064</name>
</gene>
<reference evidence="1 2" key="1">
    <citation type="submission" date="2017-07" db="EMBL/GenBank/DDBJ databases">
        <title>Complete Genome Sequence of the Klebsiella phage YMC15/11/N53_KPN_BP.</title>
        <authorList>
            <person name="Jeon J."/>
            <person name="Yong D."/>
            <person name="Lee K."/>
        </authorList>
    </citation>
    <scope>NUCLEOTIDE SEQUENCE [LARGE SCALE GENOMIC DNA]</scope>
</reference>
<evidence type="ECO:0000313" key="1">
    <source>
        <dbReference type="EMBL" id="ASW27605.1"/>
    </source>
</evidence>
<dbReference type="Proteomes" id="UP000223139">
    <property type="component" value="Segment"/>
</dbReference>
<evidence type="ECO:0000313" key="2">
    <source>
        <dbReference type="Proteomes" id="UP000223139"/>
    </source>
</evidence>
<organism evidence="1 2">
    <name type="scientific">Klebsiella phage YMC15/11/N53_KPN_BP</name>
    <dbReference type="NCBI Taxonomy" id="2026101"/>
    <lineage>
        <taxon>Viruses</taxon>
        <taxon>Duplodnaviria</taxon>
        <taxon>Heunggongvirae</taxon>
        <taxon>Uroviricota</taxon>
        <taxon>Caudoviricetes</taxon>
        <taxon>Casjensviridae</taxon>
        <taxon>Yonseivirus</taxon>
        <taxon>Yonseivirus N137</taxon>
    </lineage>
</organism>
<name>A0A248XD41_9CAUD</name>
<proteinExistence type="predicted"/>